<dbReference type="EMBL" id="RAWK01000614">
    <property type="protein sequence ID" value="RKH48724.1"/>
    <property type="molecule type" value="Genomic_DNA"/>
</dbReference>
<feature type="non-terminal residue" evidence="1">
    <location>
        <position position="1"/>
    </location>
</feature>
<keyword evidence="2" id="KW-1185">Reference proteome</keyword>
<sequence>ELGERRLGGTWNTCGGTVLDRVAFGRALCEVFGFDAGLVVPTRMADLKLSAPRPLKSGLLTDKAREQLSEKPLALTESLKRFHASWLAARAGEAG</sequence>
<dbReference type="SUPFAM" id="SSF51735">
    <property type="entry name" value="NAD(P)-binding Rossmann-fold domains"/>
    <property type="match status" value="1"/>
</dbReference>
<protein>
    <submittedName>
        <fullName evidence="1">SDR family NAD(P)-dependent oxidoreductase</fullName>
    </submittedName>
</protein>
<dbReference type="Gene3D" id="3.40.50.720">
    <property type="entry name" value="NAD(P)-binding Rossmann-like Domain"/>
    <property type="match status" value="1"/>
</dbReference>
<dbReference type="InterPro" id="IPR036291">
    <property type="entry name" value="NAD(P)-bd_dom_sf"/>
</dbReference>
<evidence type="ECO:0000313" key="2">
    <source>
        <dbReference type="Proteomes" id="UP000267003"/>
    </source>
</evidence>
<dbReference type="Proteomes" id="UP000267003">
    <property type="component" value="Unassembled WGS sequence"/>
</dbReference>
<comment type="caution">
    <text evidence="1">The sequence shown here is derived from an EMBL/GenBank/DDBJ whole genome shotgun (WGS) entry which is preliminary data.</text>
</comment>
<proteinExistence type="predicted"/>
<gene>
    <name evidence="1" type="ORF">D7W81_41715</name>
</gene>
<reference evidence="2" key="1">
    <citation type="submission" date="2018-09" db="EMBL/GenBank/DDBJ databases">
        <authorList>
            <person name="Livingstone P.G."/>
            <person name="Whitworth D.E."/>
        </authorList>
    </citation>
    <scope>NUCLEOTIDE SEQUENCE [LARGE SCALE GENOMIC DNA]</scope>
    <source>
        <strain evidence="2">AB050A</strain>
    </source>
</reference>
<dbReference type="AlphaFoldDB" id="A0A3A8PAI4"/>
<name>A0A3A8PAI4_9BACT</name>
<evidence type="ECO:0000313" key="1">
    <source>
        <dbReference type="EMBL" id="RKH48724.1"/>
    </source>
</evidence>
<organism evidence="1 2">
    <name type="scientific">Corallococcus aberystwythensis</name>
    <dbReference type="NCBI Taxonomy" id="2316722"/>
    <lineage>
        <taxon>Bacteria</taxon>
        <taxon>Pseudomonadati</taxon>
        <taxon>Myxococcota</taxon>
        <taxon>Myxococcia</taxon>
        <taxon>Myxococcales</taxon>
        <taxon>Cystobacterineae</taxon>
        <taxon>Myxococcaceae</taxon>
        <taxon>Corallococcus</taxon>
    </lineage>
</organism>
<accession>A0A3A8PAI4</accession>